<dbReference type="Proteomes" id="UP000530514">
    <property type="component" value="Unassembled WGS sequence"/>
</dbReference>
<keyword evidence="4" id="KW-1185">Reference proteome</keyword>
<feature type="coiled-coil region" evidence="1">
    <location>
        <begin position="24"/>
        <end position="70"/>
    </location>
</feature>
<dbReference type="EMBL" id="JACEIP010000034">
    <property type="protein sequence ID" value="MBA4544304.1"/>
    <property type="molecule type" value="Genomic_DNA"/>
</dbReference>
<evidence type="ECO:0000313" key="4">
    <source>
        <dbReference type="Proteomes" id="UP000530514"/>
    </source>
</evidence>
<sequence length="100" mass="12001">MGLFEKFFKGGSSRAFEEANKNILDDYYIEKARKEREAEERRRQKEREREERLRAEAEEYDRKIREALELANRGKSKSWWDDDDDKDDDKGSGGGWFSGW</sequence>
<evidence type="ECO:0000256" key="1">
    <source>
        <dbReference type="SAM" id="Coils"/>
    </source>
</evidence>
<comment type="caution">
    <text evidence="3">The sequence shown here is derived from an EMBL/GenBank/DDBJ whole genome shotgun (WGS) entry which is preliminary data.</text>
</comment>
<protein>
    <submittedName>
        <fullName evidence="3">Uncharacterized protein</fullName>
    </submittedName>
</protein>
<keyword evidence="1" id="KW-0175">Coiled coil</keyword>
<evidence type="ECO:0000256" key="2">
    <source>
        <dbReference type="SAM" id="MobiDB-lite"/>
    </source>
</evidence>
<dbReference type="RefSeq" id="WP_033099949.1">
    <property type="nucleotide sequence ID" value="NZ_JACEIP010000034.1"/>
</dbReference>
<proteinExistence type="predicted"/>
<feature type="region of interest" description="Disordered" evidence="2">
    <location>
        <begin position="73"/>
        <end position="100"/>
    </location>
</feature>
<reference evidence="3 4" key="1">
    <citation type="submission" date="2020-07" db="EMBL/GenBank/DDBJ databases">
        <authorList>
            <person name="Feng H."/>
        </authorList>
    </citation>
    <scope>NUCLEOTIDE SEQUENCE [LARGE SCALE GENOMIC DNA]</scope>
    <source>
        <strain evidence="4">s-11</strain>
    </source>
</reference>
<evidence type="ECO:0000313" key="3">
    <source>
        <dbReference type="EMBL" id="MBA4544304.1"/>
    </source>
</evidence>
<name>A0A7W2AJZ3_9BACL</name>
<organism evidence="3 4">
    <name type="scientific">Thermoactinomyces daqus</name>
    <dbReference type="NCBI Taxonomy" id="1329516"/>
    <lineage>
        <taxon>Bacteria</taxon>
        <taxon>Bacillati</taxon>
        <taxon>Bacillota</taxon>
        <taxon>Bacilli</taxon>
        <taxon>Bacillales</taxon>
        <taxon>Thermoactinomycetaceae</taxon>
        <taxon>Thermoactinomyces</taxon>
    </lineage>
</organism>
<dbReference type="AlphaFoldDB" id="A0A7W2AJZ3"/>
<accession>A0A7W2AJZ3</accession>
<gene>
    <name evidence="3" type="ORF">H1164_15740</name>
</gene>